<sequence>MVQVRAPTQPPSPLQHRQLQILFRHPGYDDGSNVLFKLQAPDTDDDGQPGLLAQLAVDACAIIAGDYAGRGWLSLLRDGSAPINPTNTLRERSYYFHLDAADDPYPIVPNFRQWVYPHDCLPPHWQQLTSDTNPASSSVTLAPSNLTTALLMRDGSCRLSGCREQLQVAHVVPQSELDWWKANDMSRYNTGSTATLDDTANALLLRADLHIAFDKPRIAFVPKPATDGSMRLVAHLLEYSPELEHLYHNRELHPTAVGVDMLYARFAWSVFTLLDAFLECRIDRRLTLRASDARLADARGFVTAADCELFSSAAARRRSQSPKKRKPDRDTVTEAQKPAEPHTSTSLKRKSLAEEENKPSDVISVKRVRQDPHLSSSISNDASCTSPPTPTYPPTDTPLSTLDPQLLPTLPVQPLGQTWLELERRRSDPDGIWTKEHDWAQHVWNGETLASGDVVQWLEVVGMDVRDV</sequence>
<dbReference type="EMBL" id="ML976716">
    <property type="protein sequence ID" value="KAF1968786.1"/>
    <property type="molecule type" value="Genomic_DNA"/>
</dbReference>
<proteinExistence type="predicted"/>
<dbReference type="InterPro" id="IPR003615">
    <property type="entry name" value="HNH_nuc"/>
</dbReference>
<organism evidence="3 4">
    <name type="scientific">Bimuria novae-zelandiae CBS 107.79</name>
    <dbReference type="NCBI Taxonomy" id="1447943"/>
    <lineage>
        <taxon>Eukaryota</taxon>
        <taxon>Fungi</taxon>
        <taxon>Dikarya</taxon>
        <taxon>Ascomycota</taxon>
        <taxon>Pezizomycotina</taxon>
        <taxon>Dothideomycetes</taxon>
        <taxon>Pleosporomycetidae</taxon>
        <taxon>Pleosporales</taxon>
        <taxon>Massarineae</taxon>
        <taxon>Didymosphaeriaceae</taxon>
        <taxon>Bimuria</taxon>
    </lineage>
</organism>
<feature type="compositionally biased region" description="Basic and acidic residues" evidence="1">
    <location>
        <begin position="327"/>
        <end position="340"/>
    </location>
</feature>
<evidence type="ECO:0000256" key="1">
    <source>
        <dbReference type="SAM" id="MobiDB-lite"/>
    </source>
</evidence>
<feature type="domain" description="HNH nuclease" evidence="2">
    <location>
        <begin position="157"/>
        <end position="221"/>
    </location>
</feature>
<dbReference type="Proteomes" id="UP000800036">
    <property type="component" value="Unassembled WGS sequence"/>
</dbReference>
<dbReference type="OrthoDB" id="2142759at2759"/>
<name>A0A6A5V106_9PLEO</name>
<gene>
    <name evidence="3" type="ORF">BU23DRAFT_558168</name>
</gene>
<reference evidence="3" key="1">
    <citation type="journal article" date="2020" name="Stud. Mycol.">
        <title>101 Dothideomycetes genomes: a test case for predicting lifestyles and emergence of pathogens.</title>
        <authorList>
            <person name="Haridas S."/>
            <person name="Albert R."/>
            <person name="Binder M."/>
            <person name="Bloem J."/>
            <person name="Labutti K."/>
            <person name="Salamov A."/>
            <person name="Andreopoulos B."/>
            <person name="Baker S."/>
            <person name="Barry K."/>
            <person name="Bills G."/>
            <person name="Bluhm B."/>
            <person name="Cannon C."/>
            <person name="Castanera R."/>
            <person name="Culley D."/>
            <person name="Daum C."/>
            <person name="Ezra D."/>
            <person name="Gonzalez J."/>
            <person name="Henrissat B."/>
            <person name="Kuo A."/>
            <person name="Liang C."/>
            <person name="Lipzen A."/>
            <person name="Lutzoni F."/>
            <person name="Magnuson J."/>
            <person name="Mondo S."/>
            <person name="Nolan M."/>
            <person name="Ohm R."/>
            <person name="Pangilinan J."/>
            <person name="Park H.-J."/>
            <person name="Ramirez L."/>
            <person name="Alfaro M."/>
            <person name="Sun H."/>
            <person name="Tritt A."/>
            <person name="Yoshinaga Y."/>
            <person name="Zwiers L.-H."/>
            <person name="Turgeon B."/>
            <person name="Goodwin S."/>
            <person name="Spatafora J."/>
            <person name="Crous P."/>
            <person name="Grigoriev I."/>
        </authorList>
    </citation>
    <scope>NUCLEOTIDE SEQUENCE</scope>
    <source>
        <strain evidence="3">CBS 107.79</strain>
    </source>
</reference>
<feature type="compositionally biased region" description="Polar residues" evidence="1">
    <location>
        <begin position="373"/>
        <end position="384"/>
    </location>
</feature>
<evidence type="ECO:0000313" key="3">
    <source>
        <dbReference type="EMBL" id="KAF1968786.1"/>
    </source>
</evidence>
<evidence type="ECO:0000313" key="4">
    <source>
        <dbReference type="Proteomes" id="UP000800036"/>
    </source>
</evidence>
<dbReference type="Pfam" id="PF13391">
    <property type="entry name" value="HNH_2"/>
    <property type="match status" value="1"/>
</dbReference>
<accession>A0A6A5V106</accession>
<evidence type="ECO:0000259" key="2">
    <source>
        <dbReference type="Pfam" id="PF13391"/>
    </source>
</evidence>
<feature type="compositionally biased region" description="Basic residues" evidence="1">
    <location>
        <begin position="315"/>
        <end position="326"/>
    </location>
</feature>
<feature type="compositionally biased region" description="Pro residues" evidence="1">
    <location>
        <begin position="387"/>
        <end position="396"/>
    </location>
</feature>
<keyword evidence="4" id="KW-1185">Reference proteome</keyword>
<protein>
    <recommendedName>
        <fullName evidence="2">HNH nuclease domain-containing protein</fullName>
    </recommendedName>
</protein>
<feature type="region of interest" description="Disordered" evidence="1">
    <location>
        <begin position="314"/>
        <end position="405"/>
    </location>
</feature>
<dbReference type="AlphaFoldDB" id="A0A6A5V106"/>